<keyword evidence="2" id="KW-1185">Reference proteome</keyword>
<reference evidence="3" key="1">
    <citation type="submission" date="2016-06" db="UniProtKB">
        <authorList>
            <consortium name="WormBaseParasite"/>
        </authorList>
    </citation>
    <scope>IDENTIFICATION</scope>
</reference>
<organism evidence="3">
    <name type="scientific">Schistocephalus solidus</name>
    <name type="common">Tapeworm</name>
    <dbReference type="NCBI Taxonomy" id="70667"/>
    <lineage>
        <taxon>Eukaryota</taxon>
        <taxon>Metazoa</taxon>
        <taxon>Spiralia</taxon>
        <taxon>Lophotrochozoa</taxon>
        <taxon>Platyhelminthes</taxon>
        <taxon>Cestoda</taxon>
        <taxon>Eucestoda</taxon>
        <taxon>Diphyllobothriidea</taxon>
        <taxon>Diphyllobothriidae</taxon>
        <taxon>Schistocephalus</taxon>
    </lineage>
</organism>
<evidence type="ECO:0000313" key="2">
    <source>
        <dbReference type="Proteomes" id="UP000275846"/>
    </source>
</evidence>
<sequence length="82" mass="9652">MRYSYILQSLPINVAVDFADFNVPIPVEEPYTRLKDTVIHRVAKSANRMMRERFTQVEHCDETPLQIMRHMLAGCHMDDVIF</sequence>
<dbReference type="AlphaFoldDB" id="A0A183STA2"/>
<dbReference type="OrthoDB" id="6260718at2759"/>
<dbReference type="WBParaSite" id="SSLN_0000772801-mRNA-1">
    <property type="protein sequence ID" value="SSLN_0000772801-mRNA-1"/>
    <property type="gene ID" value="SSLN_0000772801"/>
</dbReference>
<accession>A0A183STA2</accession>
<dbReference type="EMBL" id="UYSU01034146">
    <property type="protein sequence ID" value="VDL93835.1"/>
    <property type="molecule type" value="Genomic_DNA"/>
</dbReference>
<evidence type="ECO:0000313" key="3">
    <source>
        <dbReference type="WBParaSite" id="SSLN_0000772801-mRNA-1"/>
    </source>
</evidence>
<name>A0A183STA2_SCHSO</name>
<proteinExistence type="predicted"/>
<protein>
    <submittedName>
        <fullName evidence="3">RNB domain-containing protein</fullName>
    </submittedName>
</protein>
<reference evidence="1 2" key="2">
    <citation type="submission" date="2018-11" db="EMBL/GenBank/DDBJ databases">
        <authorList>
            <consortium name="Pathogen Informatics"/>
        </authorList>
    </citation>
    <scope>NUCLEOTIDE SEQUENCE [LARGE SCALE GENOMIC DNA]</scope>
    <source>
        <strain evidence="1 2">NST_G2</strain>
    </source>
</reference>
<evidence type="ECO:0000313" key="1">
    <source>
        <dbReference type="EMBL" id="VDL93835.1"/>
    </source>
</evidence>
<gene>
    <name evidence="1" type="ORF">SSLN_LOCUS7450</name>
</gene>
<dbReference type="Proteomes" id="UP000275846">
    <property type="component" value="Unassembled WGS sequence"/>
</dbReference>